<dbReference type="Gene3D" id="3.30.1490.100">
    <property type="entry name" value="DNA polymerase, Y-family, little finger domain"/>
    <property type="match status" value="1"/>
</dbReference>
<keyword evidence="8 16" id="KW-0235">DNA replication</keyword>
<comment type="caution">
    <text evidence="18">The sequence shown here is derived from an EMBL/GenBank/DDBJ whole genome shotgun (WGS) entry which is preliminary data.</text>
</comment>
<feature type="binding site" evidence="16">
    <location>
        <position position="13"/>
    </location>
    <ligand>
        <name>Mg(2+)</name>
        <dbReference type="ChEBI" id="CHEBI:18420"/>
    </ligand>
</feature>
<evidence type="ECO:0000256" key="5">
    <source>
        <dbReference type="ARBA" id="ARBA00022490"/>
    </source>
</evidence>
<evidence type="ECO:0000256" key="12">
    <source>
        <dbReference type="ARBA" id="ARBA00022932"/>
    </source>
</evidence>
<evidence type="ECO:0000313" key="18">
    <source>
        <dbReference type="EMBL" id="RZS64008.1"/>
    </source>
</evidence>
<dbReference type="PANTHER" id="PTHR11076">
    <property type="entry name" value="DNA REPAIR POLYMERASE UMUC / TRANSFERASE FAMILY MEMBER"/>
    <property type="match status" value="1"/>
</dbReference>
<evidence type="ECO:0000256" key="8">
    <source>
        <dbReference type="ARBA" id="ARBA00022705"/>
    </source>
</evidence>
<keyword evidence="9 16" id="KW-0479">Metal-binding</keyword>
<dbReference type="Gene3D" id="1.10.150.20">
    <property type="entry name" value="5' to 3' exonuclease, C-terminal subdomain"/>
    <property type="match status" value="1"/>
</dbReference>
<evidence type="ECO:0000256" key="13">
    <source>
        <dbReference type="ARBA" id="ARBA00023125"/>
    </source>
</evidence>
<dbReference type="Proteomes" id="UP000293874">
    <property type="component" value="Unassembled WGS sequence"/>
</dbReference>
<sequence>MFINHERHIAHLDLDAFFVSVECLKNSSLKGKPLIVGGSSDRGVVAACSYEARSFGIHSAMPVRLAKRLCPHAIILQGDMESYSNYSRLVTDIIRDSVPLFEKSSVDEFYVDLTGMDKYFGCCRFTTELRQKLMKESGLPVSYALASNKLISKVATNEVKPNGQIEIPFGSEKTYLAPLSVAKVPGIGKETAFLLLRMGVETVKVLSEIPVEMMQNLLGKNGIELWRRANGIDDTPVIPYHEQKSISTESTFQQDTIDVEFLRSQLVRMTEKIAFQLREQNKLTGCVTVKLRYSNFDTVTKQLSIPYSAADHTLLKAAKDLFEKLYERRMLVRLLGIRFTHLVPGNYQINLFEDTQEMIRLYQSIDHIKHRFGEGLLMRAKGLESMPSEIRHHPTFQRASIRDIRKG</sequence>
<dbReference type="GO" id="GO:0042276">
    <property type="term" value="P:error-prone translesion synthesis"/>
    <property type="evidence" value="ECO:0007669"/>
    <property type="project" value="TreeGrafter"/>
</dbReference>
<dbReference type="GO" id="GO:0005829">
    <property type="term" value="C:cytosol"/>
    <property type="evidence" value="ECO:0007669"/>
    <property type="project" value="TreeGrafter"/>
</dbReference>
<keyword evidence="5 16" id="KW-0963">Cytoplasm</keyword>
<dbReference type="InterPro" id="IPR036775">
    <property type="entry name" value="DNA_pol_Y-fam_lit_finger_sf"/>
</dbReference>
<dbReference type="PANTHER" id="PTHR11076:SF33">
    <property type="entry name" value="DNA POLYMERASE KAPPA"/>
    <property type="match status" value="1"/>
</dbReference>
<keyword evidence="19" id="KW-1185">Reference proteome</keyword>
<dbReference type="EMBL" id="SGXA01000007">
    <property type="protein sequence ID" value="RZS64008.1"/>
    <property type="molecule type" value="Genomic_DNA"/>
</dbReference>
<dbReference type="GO" id="GO:0006261">
    <property type="term" value="P:DNA-templated DNA replication"/>
    <property type="evidence" value="ECO:0007669"/>
    <property type="project" value="UniProtKB-UniRule"/>
</dbReference>
<comment type="subcellular location">
    <subcellularLocation>
        <location evidence="1 16">Cytoplasm</location>
    </subcellularLocation>
</comment>
<dbReference type="InterPro" id="IPR050116">
    <property type="entry name" value="DNA_polymerase-Y"/>
</dbReference>
<feature type="site" description="Substrate discrimination" evidence="16">
    <location>
        <position position="18"/>
    </location>
</feature>
<organism evidence="18 19">
    <name type="scientific">Pseudobacter ginsenosidimutans</name>
    <dbReference type="NCBI Taxonomy" id="661488"/>
    <lineage>
        <taxon>Bacteria</taxon>
        <taxon>Pseudomonadati</taxon>
        <taxon>Bacteroidota</taxon>
        <taxon>Chitinophagia</taxon>
        <taxon>Chitinophagales</taxon>
        <taxon>Chitinophagaceae</taxon>
        <taxon>Pseudobacter</taxon>
    </lineage>
</organism>
<evidence type="ECO:0000256" key="14">
    <source>
        <dbReference type="ARBA" id="ARBA00023204"/>
    </source>
</evidence>
<dbReference type="EC" id="2.7.7.7" evidence="16"/>
<dbReference type="CDD" id="cd03586">
    <property type="entry name" value="PolY_Pol_IV_kappa"/>
    <property type="match status" value="1"/>
</dbReference>
<evidence type="ECO:0000313" key="19">
    <source>
        <dbReference type="Proteomes" id="UP000293874"/>
    </source>
</evidence>
<dbReference type="GO" id="GO:0009432">
    <property type="term" value="P:SOS response"/>
    <property type="evidence" value="ECO:0007669"/>
    <property type="project" value="TreeGrafter"/>
</dbReference>
<feature type="binding site" evidence="16">
    <location>
        <position position="107"/>
    </location>
    <ligand>
        <name>Mg(2+)</name>
        <dbReference type="ChEBI" id="CHEBI:18420"/>
    </ligand>
</feature>
<comment type="function">
    <text evidence="16">Poorly processive, error-prone DNA polymerase involved in untargeted mutagenesis. Copies undamaged DNA at stalled replication forks, which arise in vivo from mismatched or misaligned primer ends. These misaligned primers can be extended by PolIV. Exhibits no 3'-5' exonuclease (proofreading) activity. May be involved in translesional synthesis, in conjunction with the beta clamp from PolIII.</text>
</comment>
<name>A0A4Q7MB10_9BACT</name>
<keyword evidence="7 16" id="KW-0548">Nucleotidyltransferase</keyword>
<dbReference type="InterPro" id="IPR043502">
    <property type="entry name" value="DNA/RNA_pol_sf"/>
</dbReference>
<feature type="active site" evidence="16">
    <location>
        <position position="108"/>
    </location>
</feature>
<evidence type="ECO:0000256" key="3">
    <source>
        <dbReference type="ARBA" id="ARBA00011245"/>
    </source>
</evidence>
<protein>
    <recommendedName>
        <fullName evidence="16">DNA polymerase IV</fullName>
        <shortName evidence="16">Pol IV</shortName>
        <ecNumber evidence="16">2.7.7.7</ecNumber>
    </recommendedName>
</protein>
<accession>A0A4Q7MB10</accession>
<evidence type="ECO:0000256" key="11">
    <source>
        <dbReference type="ARBA" id="ARBA00022842"/>
    </source>
</evidence>
<evidence type="ECO:0000256" key="9">
    <source>
        <dbReference type="ARBA" id="ARBA00022723"/>
    </source>
</evidence>
<dbReference type="Pfam" id="PF00817">
    <property type="entry name" value="IMS"/>
    <property type="match status" value="1"/>
</dbReference>
<dbReference type="GO" id="GO:0003887">
    <property type="term" value="F:DNA-directed DNA polymerase activity"/>
    <property type="evidence" value="ECO:0007669"/>
    <property type="project" value="UniProtKB-UniRule"/>
</dbReference>
<evidence type="ECO:0000256" key="7">
    <source>
        <dbReference type="ARBA" id="ARBA00022695"/>
    </source>
</evidence>
<evidence type="ECO:0000256" key="1">
    <source>
        <dbReference type="ARBA" id="ARBA00004496"/>
    </source>
</evidence>
<reference evidence="18 19" key="1">
    <citation type="submission" date="2019-02" db="EMBL/GenBank/DDBJ databases">
        <title>Genomic Encyclopedia of Type Strains, Phase IV (KMG-IV): sequencing the most valuable type-strain genomes for metagenomic binning, comparative biology and taxonomic classification.</title>
        <authorList>
            <person name="Goeker M."/>
        </authorList>
    </citation>
    <scope>NUCLEOTIDE SEQUENCE [LARGE SCALE GENOMIC DNA]</scope>
    <source>
        <strain evidence="18 19">DSM 18116</strain>
    </source>
</reference>
<feature type="domain" description="UmuC" evidence="17">
    <location>
        <begin position="9"/>
        <end position="188"/>
    </location>
</feature>
<comment type="cofactor">
    <cofactor evidence="16">
        <name>Mg(2+)</name>
        <dbReference type="ChEBI" id="CHEBI:18420"/>
    </cofactor>
    <text evidence="16">Binds 2 magnesium ions per subunit.</text>
</comment>
<dbReference type="FunFam" id="3.30.1490.100:FF:000004">
    <property type="entry name" value="DNA polymerase IV"/>
    <property type="match status" value="1"/>
</dbReference>
<evidence type="ECO:0000256" key="2">
    <source>
        <dbReference type="ARBA" id="ARBA00010945"/>
    </source>
</evidence>
<comment type="subunit">
    <text evidence="3 16">Monomer.</text>
</comment>
<proteinExistence type="inferred from homology"/>
<evidence type="ECO:0000256" key="10">
    <source>
        <dbReference type="ARBA" id="ARBA00022763"/>
    </source>
</evidence>
<dbReference type="OrthoDB" id="9808813at2"/>
<evidence type="ECO:0000259" key="17">
    <source>
        <dbReference type="PROSITE" id="PS50173"/>
    </source>
</evidence>
<dbReference type="RefSeq" id="WP_130544570.1">
    <property type="nucleotide sequence ID" value="NZ_CP042431.1"/>
</dbReference>
<dbReference type="SUPFAM" id="SSF56672">
    <property type="entry name" value="DNA/RNA polymerases"/>
    <property type="match status" value="1"/>
</dbReference>
<evidence type="ECO:0000256" key="6">
    <source>
        <dbReference type="ARBA" id="ARBA00022679"/>
    </source>
</evidence>
<dbReference type="SUPFAM" id="SSF100879">
    <property type="entry name" value="Lesion bypass DNA polymerase (Y-family), little finger domain"/>
    <property type="match status" value="1"/>
</dbReference>
<dbReference type="GO" id="GO:0003684">
    <property type="term" value="F:damaged DNA binding"/>
    <property type="evidence" value="ECO:0007669"/>
    <property type="project" value="InterPro"/>
</dbReference>
<dbReference type="GO" id="GO:0000287">
    <property type="term" value="F:magnesium ion binding"/>
    <property type="evidence" value="ECO:0007669"/>
    <property type="project" value="UniProtKB-UniRule"/>
</dbReference>
<dbReference type="PROSITE" id="PS50173">
    <property type="entry name" value="UMUC"/>
    <property type="match status" value="1"/>
</dbReference>
<dbReference type="HAMAP" id="MF_01113">
    <property type="entry name" value="DNApol_IV"/>
    <property type="match status" value="1"/>
</dbReference>
<dbReference type="InterPro" id="IPR022880">
    <property type="entry name" value="DNApol_IV"/>
</dbReference>
<keyword evidence="10 16" id="KW-0227">DNA damage</keyword>
<dbReference type="Gene3D" id="3.30.70.270">
    <property type="match status" value="1"/>
</dbReference>
<dbReference type="FunFam" id="3.40.1170.60:FF:000001">
    <property type="entry name" value="DNA polymerase IV"/>
    <property type="match status" value="1"/>
</dbReference>
<dbReference type="InterPro" id="IPR043128">
    <property type="entry name" value="Rev_trsase/Diguanyl_cyclase"/>
</dbReference>
<dbReference type="GO" id="GO:0006281">
    <property type="term" value="P:DNA repair"/>
    <property type="evidence" value="ECO:0007669"/>
    <property type="project" value="UniProtKB-UniRule"/>
</dbReference>
<dbReference type="Pfam" id="PF11799">
    <property type="entry name" value="IMS_C"/>
    <property type="match status" value="1"/>
</dbReference>
<dbReference type="InterPro" id="IPR017961">
    <property type="entry name" value="DNA_pol_Y-fam_little_finger"/>
</dbReference>
<evidence type="ECO:0000256" key="15">
    <source>
        <dbReference type="ARBA" id="ARBA00049244"/>
    </source>
</evidence>
<keyword evidence="4 16" id="KW-0515">Mutator protein</keyword>
<keyword evidence="6 16" id="KW-0808">Transferase</keyword>
<comment type="similarity">
    <text evidence="2 16">Belongs to the DNA polymerase type-Y family.</text>
</comment>
<keyword evidence="14 16" id="KW-0234">DNA repair</keyword>
<gene>
    <name evidence="16" type="primary">dinB</name>
    <name evidence="18" type="ORF">EV199_6108</name>
</gene>
<dbReference type="NCBIfam" id="NF002677">
    <property type="entry name" value="PRK02406.1"/>
    <property type="match status" value="1"/>
</dbReference>
<evidence type="ECO:0000256" key="4">
    <source>
        <dbReference type="ARBA" id="ARBA00022457"/>
    </source>
</evidence>
<dbReference type="Gene3D" id="3.40.1170.60">
    <property type="match status" value="1"/>
</dbReference>
<keyword evidence="13 16" id="KW-0238">DNA-binding</keyword>
<dbReference type="InterPro" id="IPR001126">
    <property type="entry name" value="UmuC"/>
</dbReference>
<comment type="catalytic activity">
    <reaction evidence="15 16">
        <text>DNA(n) + a 2'-deoxyribonucleoside 5'-triphosphate = DNA(n+1) + diphosphate</text>
        <dbReference type="Rhea" id="RHEA:22508"/>
        <dbReference type="Rhea" id="RHEA-COMP:17339"/>
        <dbReference type="Rhea" id="RHEA-COMP:17340"/>
        <dbReference type="ChEBI" id="CHEBI:33019"/>
        <dbReference type="ChEBI" id="CHEBI:61560"/>
        <dbReference type="ChEBI" id="CHEBI:173112"/>
        <dbReference type="EC" id="2.7.7.7"/>
    </reaction>
</comment>
<evidence type="ECO:0000256" key="16">
    <source>
        <dbReference type="HAMAP-Rule" id="MF_01113"/>
    </source>
</evidence>
<keyword evidence="12 16" id="KW-0239">DNA-directed DNA polymerase</keyword>
<dbReference type="AlphaFoldDB" id="A0A4Q7MB10"/>
<keyword evidence="11 16" id="KW-0460">Magnesium</keyword>